<dbReference type="Proteomes" id="UP000008909">
    <property type="component" value="Unassembled WGS sequence"/>
</dbReference>
<dbReference type="EMBL" id="DF143358">
    <property type="protein sequence ID" value="GAA52814.1"/>
    <property type="molecule type" value="Genomic_DNA"/>
</dbReference>
<protein>
    <submittedName>
        <fullName evidence="2">Uncharacterized protein</fullName>
    </submittedName>
</protein>
<gene>
    <name evidence="2" type="ORF">CLF_108861</name>
</gene>
<keyword evidence="3" id="KW-1185">Reference proteome</keyword>
<evidence type="ECO:0000313" key="2">
    <source>
        <dbReference type="EMBL" id="GAA52814.1"/>
    </source>
</evidence>
<name>G7YIN1_CLOSI</name>
<evidence type="ECO:0000256" key="1">
    <source>
        <dbReference type="SAM" id="MobiDB-lite"/>
    </source>
</evidence>
<reference evidence="2" key="1">
    <citation type="journal article" date="2011" name="Genome Biol.">
        <title>The draft genome of the carcinogenic human liver fluke Clonorchis sinensis.</title>
        <authorList>
            <person name="Wang X."/>
            <person name="Chen W."/>
            <person name="Huang Y."/>
            <person name="Sun J."/>
            <person name="Men J."/>
            <person name="Liu H."/>
            <person name="Luo F."/>
            <person name="Guo L."/>
            <person name="Lv X."/>
            <person name="Deng C."/>
            <person name="Zhou C."/>
            <person name="Fan Y."/>
            <person name="Li X."/>
            <person name="Huang L."/>
            <person name="Hu Y."/>
            <person name="Liang C."/>
            <person name="Hu X."/>
            <person name="Xu J."/>
            <person name="Yu X."/>
        </authorList>
    </citation>
    <scope>NUCLEOTIDE SEQUENCE [LARGE SCALE GENOMIC DNA]</scope>
    <source>
        <strain evidence="2">Henan</strain>
    </source>
</reference>
<proteinExistence type="predicted"/>
<feature type="region of interest" description="Disordered" evidence="1">
    <location>
        <begin position="163"/>
        <end position="223"/>
    </location>
</feature>
<evidence type="ECO:0000313" key="3">
    <source>
        <dbReference type="Proteomes" id="UP000008909"/>
    </source>
</evidence>
<organism evidence="2 3">
    <name type="scientific">Clonorchis sinensis</name>
    <name type="common">Chinese liver fluke</name>
    <dbReference type="NCBI Taxonomy" id="79923"/>
    <lineage>
        <taxon>Eukaryota</taxon>
        <taxon>Metazoa</taxon>
        <taxon>Spiralia</taxon>
        <taxon>Lophotrochozoa</taxon>
        <taxon>Platyhelminthes</taxon>
        <taxon>Trematoda</taxon>
        <taxon>Digenea</taxon>
        <taxon>Opisthorchiida</taxon>
        <taxon>Opisthorchiata</taxon>
        <taxon>Opisthorchiidae</taxon>
        <taxon>Clonorchis</taxon>
    </lineage>
</organism>
<dbReference type="AlphaFoldDB" id="G7YIN1"/>
<reference key="2">
    <citation type="submission" date="2011-10" db="EMBL/GenBank/DDBJ databases">
        <title>The genome and transcriptome sequence of Clonorchis sinensis provide insights into the carcinogenic liver fluke.</title>
        <authorList>
            <person name="Wang X."/>
            <person name="Huang Y."/>
            <person name="Chen W."/>
            <person name="Liu H."/>
            <person name="Guo L."/>
            <person name="Chen Y."/>
            <person name="Luo F."/>
            <person name="Zhou W."/>
            <person name="Sun J."/>
            <person name="Mao Q."/>
            <person name="Liang P."/>
            <person name="Zhou C."/>
            <person name="Tian Y."/>
            <person name="Men J."/>
            <person name="Lv X."/>
            <person name="Huang L."/>
            <person name="Zhou J."/>
            <person name="Hu Y."/>
            <person name="Li R."/>
            <person name="Zhang F."/>
            <person name="Lei H."/>
            <person name="Li X."/>
            <person name="Hu X."/>
            <person name="Liang C."/>
            <person name="Xu J."/>
            <person name="Wu Z."/>
            <person name="Yu X."/>
        </authorList>
    </citation>
    <scope>NUCLEOTIDE SEQUENCE</scope>
    <source>
        <strain>Henan</strain>
    </source>
</reference>
<sequence>MVVAATVAFTDVPPQPVPTTQANVTGSLDCQLSDQKALCSSSQRYPVENSKLGVEISIFHLRYSLMLYTASDHCYVRPVTVPAQTFVSIRTRSTFGISLPSWLTAPGLALLQRGDQSSKYQPLVEVDLLNCNSHYAHIAHRDGRIETVSLRRLAPAVQNTIDDVLNLPESSGDTEHPDLTETAGSQPDSSQASGPSSVPSSEDQTSYPEILEQRRLHPHSLRN</sequence>
<accession>G7YIN1</accession>
<feature type="compositionally biased region" description="Low complexity" evidence="1">
    <location>
        <begin position="183"/>
        <end position="201"/>
    </location>
</feature>